<gene>
    <name evidence="1" type="ORF">SPELUC_LOCUS3779</name>
</gene>
<dbReference type="EMBL" id="CAJVPW010003048">
    <property type="protein sequence ID" value="CAG8517650.1"/>
    <property type="molecule type" value="Genomic_DNA"/>
</dbReference>
<dbReference type="Proteomes" id="UP000789366">
    <property type="component" value="Unassembled WGS sequence"/>
</dbReference>
<accession>A0ACA9LBF1</accession>
<sequence>MNYENKFPLPDDFFSIANALSNFCEGELHSILFENGVITIRRIFSRIVVKDGRTIREMKPSIITNTCEVDKLTKFEFKYNSMLAKILDLERDVNFLRTELEIERYNKITDNPVTQVLVERHLNQNNSEVSSIELDSEVSSTEAESSYENTDIPVTQVLVERHLNQNNSEVLSIELDSEVSSTEVESSYENTDIPVTQLVERNLNQHNSEVPSTELESSYEPTDIPITRKVLFEINLNQNNNSKLSRRASSSKYPVLVNNWKDKAVHSFGNDIFSNKNDEDEKKIALPNDWQNIVNVLCNPEPESGFLNIEIQNNIISFDLNNNDRTLDFSKKTFDFQNNAESIEIIQNEFKNWNRMDLIADNVKTEIKVYKLFHYTKLLNGYASLYRFVNKEPLDTQKELSLDKKIEGGIPLGESSSLYAKKRWEITSIRMLAKAGVTPRKIQNITDTDFDLFLYKISNEKVEKFDPDEIDINTIDSEFLGI</sequence>
<name>A0ACA9LBF1_9GLOM</name>
<proteinExistence type="predicted"/>
<comment type="caution">
    <text evidence="1">The sequence shown here is derived from an EMBL/GenBank/DDBJ whole genome shotgun (WGS) entry which is preliminary data.</text>
</comment>
<evidence type="ECO:0000313" key="2">
    <source>
        <dbReference type="Proteomes" id="UP000789366"/>
    </source>
</evidence>
<organism evidence="1 2">
    <name type="scientific">Cetraspora pellucida</name>
    <dbReference type="NCBI Taxonomy" id="1433469"/>
    <lineage>
        <taxon>Eukaryota</taxon>
        <taxon>Fungi</taxon>
        <taxon>Fungi incertae sedis</taxon>
        <taxon>Mucoromycota</taxon>
        <taxon>Glomeromycotina</taxon>
        <taxon>Glomeromycetes</taxon>
        <taxon>Diversisporales</taxon>
        <taxon>Gigasporaceae</taxon>
        <taxon>Cetraspora</taxon>
    </lineage>
</organism>
<reference evidence="1" key="1">
    <citation type="submission" date="2021-06" db="EMBL/GenBank/DDBJ databases">
        <authorList>
            <person name="Kallberg Y."/>
            <person name="Tangrot J."/>
            <person name="Rosling A."/>
        </authorList>
    </citation>
    <scope>NUCLEOTIDE SEQUENCE</scope>
    <source>
        <strain evidence="1">28 12/20/2015</strain>
    </source>
</reference>
<evidence type="ECO:0000313" key="1">
    <source>
        <dbReference type="EMBL" id="CAG8517650.1"/>
    </source>
</evidence>
<keyword evidence="2" id="KW-1185">Reference proteome</keyword>
<protein>
    <submittedName>
        <fullName evidence="1">12606_t:CDS:1</fullName>
    </submittedName>
</protein>